<accession>A0ABP0PE13</accession>
<dbReference type="Gene3D" id="1.10.720.30">
    <property type="entry name" value="SAP domain"/>
    <property type="match status" value="1"/>
</dbReference>
<keyword evidence="4" id="KW-1185">Reference proteome</keyword>
<dbReference type="Proteomes" id="UP001642484">
    <property type="component" value="Unassembled WGS sequence"/>
</dbReference>
<evidence type="ECO:0000313" key="4">
    <source>
        <dbReference type="Proteomes" id="UP001642484"/>
    </source>
</evidence>
<feature type="region of interest" description="Disordered" evidence="1">
    <location>
        <begin position="487"/>
        <end position="515"/>
    </location>
</feature>
<protein>
    <recommendedName>
        <fullName evidence="2">SAP domain-containing protein</fullName>
    </recommendedName>
</protein>
<dbReference type="PROSITE" id="PS50800">
    <property type="entry name" value="SAP"/>
    <property type="match status" value="1"/>
</dbReference>
<reference evidence="3 4" key="1">
    <citation type="submission" date="2024-02" db="EMBL/GenBank/DDBJ databases">
        <authorList>
            <person name="Chen Y."/>
            <person name="Shah S."/>
            <person name="Dougan E. K."/>
            <person name="Thang M."/>
            <person name="Chan C."/>
        </authorList>
    </citation>
    <scope>NUCLEOTIDE SEQUENCE [LARGE SCALE GENOMIC DNA]</scope>
</reference>
<feature type="compositionally biased region" description="Basic and acidic residues" evidence="1">
    <location>
        <begin position="656"/>
        <end position="665"/>
    </location>
</feature>
<feature type="region of interest" description="Disordered" evidence="1">
    <location>
        <begin position="295"/>
        <end position="332"/>
    </location>
</feature>
<feature type="domain" description="SAP" evidence="2">
    <location>
        <begin position="544"/>
        <end position="578"/>
    </location>
</feature>
<dbReference type="EMBL" id="CAXAMN010022862">
    <property type="protein sequence ID" value="CAK9073294.1"/>
    <property type="molecule type" value="Genomic_DNA"/>
</dbReference>
<dbReference type="InterPro" id="IPR003034">
    <property type="entry name" value="SAP_dom"/>
</dbReference>
<dbReference type="Pfam" id="PF02037">
    <property type="entry name" value="SAP"/>
    <property type="match status" value="1"/>
</dbReference>
<dbReference type="InterPro" id="IPR036361">
    <property type="entry name" value="SAP_dom_sf"/>
</dbReference>
<feature type="region of interest" description="Disordered" evidence="1">
    <location>
        <begin position="647"/>
        <end position="668"/>
    </location>
</feature>
<evidence type="ECO:0000256" key="1">
    <source>
        <dbReference type="SAM" id="MobiDB-lite"/>
    </source>
</evidence>
<sequence>MEIFDLTQDDSNEEQQGLESDDEDSKLTIFAVSEIAETFEATNDEEIFYDCCDGLEDEPRTPSMEETDAQSSGSIDGEHAKTADEPMKICMIKNVVALEVPSVIMTIDSGADVSVAPERFYNLGVPGAGKPIEMIDAQGAKICSKGNRRLRLQAQTRDGDVIEFIEQFALGVGVTHPLLSVGRLLKQGWGLSKDDHGLFLEHPEKTVKIPARLERNSLVMDVKICAVRAEGDEPDELQVMAVSGERGVAVEAGVDTQPADEVPIAASGDAAAAACDKGDKDDDDDDVTVELMQQLSEEGDPGRGGVCGRSPGYTTEESGEVEVKGSSSEDGRVKERLARWEKWHGKLKEVKKGPVELSSPEEQVRPVRGAPRQLHGYISRELGLLEGIPGWHALPNGIVVHSKPMASHFHDPSSSFGDEWCGRLTLAKMTDGSDQWEQLENLANYKDTPLPFRPVPHGPRTTLTFVAPGLIKDRFVVSSEVPVSQYPLLNGEPASWPEDDQEDQEGGEAPWLAAGGGERPEIAEDVHFVDPDELEVSIDELTFNKDNKLKDLQDMCRKLGLPTSGSKVKVLKRLKQYKHHEEEKIAYEIAQQRQAEAVEDAEGNEMIEHEAKTVGEEVALGMYQYLVKGRQEVLDMLAEEILQSALNDVSEDEEGDGHAKDRPPEVSDEELAALDDEACRHEEHRLEQMGVLEKMKDGEPDEEGMLLRLQMQTGLALYTLDVKDAFLLMDQPADEKAMIVTNNGQYKLKKNLPGQRNAAAQWFKGFCAVARDYGMVQDVMQPTMMKKDKKTKDEDNGRLFLTIHVDDLLLIGDEEEVERFISYMEQKSWKVEKRGPLYQGNFSYLKRNMEMIENGIVIRPDKEHIKALAKVTNVENRKFRTTPGDGNFTKLSKDDEPMGLANLMQQPTKKAWRAMQHVSSYLLGTIAESILLEHGPKGRSVLNVNEDMREWEDDSKANLLEVICDADYAGQQATRKSVSSVQLYLNGGLMESYVRCQRCIALSSGETLAGRIGVGRTRHIAAGLLWSQEKTNAKELRITGVPTSINVSDIGTKILSKARVKGLKFLIKRVDGDNEKIGKQEFEEIHAKEELKKNTGKLAKAVGGNARIALVLAFTMLQKWQGIRDA</sequence>
<comment type="caution">
    <text evidence="3">The sequence shown here is derived from an EMBL/GenBank/DDBJ whole genome shotgun (WGS) entry which is preliminary data.</text>
</comment>
<feature type="compositionally biased region" description="Basic and acidic residues" evidence="1">
    <location>
        <begin position="321"/>
        <end position="332"/>
    </location>
</feature>
<feature type="region of interest" description="Disordered" evidence="1">
    <location>
        <begin position="1"/>
        <end position="25"/>
    </location>
</feature>
<evidence type="ECO:0000259" key="2">
    <source>
        <dbReference type="PROSITE" id="PS50800"/>
    </source>
</evidence>
<feature type="region of interest" description="Disordered" evidence="1">
    <location>
        <begin position="54"/>
        <end position="79"/>
    </location>
</feature>
<feature type="compositionally biased region" description="Acidic residues" evidence="1">
    <location>
        <begin position="497"/>
        <end position="506"/>
    </location>
</feature>
<organism evidence="3 4">
    <name type="scientific">Durusdinium trenchii</name>
    <dbReference type="NCBI Taxonomy" id="1381693"/>
    <lineage>
        <taxon>Eukaryota</taxon>
        <taxon>Sar</taxon>
        <taxon>Alveolata</taxon>
        <taxon>Dinophyceae</taxon>
        <taxon>Suessiales</taxon>
        <taxon>Symbiodiniaceae</taxon>
        <taxon>Durusdinium</taxon>
    </lineage>
</organism>
<proteinExistence type="predicted"/>
<name>A0ABP0PE13_9DINO</name>
<evidence type="ECO:0000313" key="3">
    <source>
        <dbReference type="EMBL" id="CAK9073294.1"/>
    </source>
</evidence>
<gene>
    <name evidence="3" type="ORF">CCMP2556_LOCUS36081</name>
</gene>